<keyword evidence="3" id="KW-1185">Reference proteome</keyword>
<comment type="caution">
    <text evidence="2">The sequence shown here is derived from an EMBL/GenBank/DDBJ whole genome shotgun (WGS) entry which is preliminary data.</text>
</comment>
<evidence type="ECO:0000313" key="2">
    <source>
        <dbReference type="EMBL" id="MFC5994727.1"/>
    </source>
</evidence>
<dbReference type="SMART" id="SM00342">
    <property type="entry name" value="HTH_ARAC"/>
    <property type="match status" value="1"/>
</dbReference>
<proteinExistence type="predicted"/>
<gene>
    <name evidence="2" type="ORF">ACFQE5_10950</name>
</gene>
<organism evidence="2 3">
    <name type="scientific">Pseudonocardia hispaniensis</name>
    <dbReference type="NCBI Taxonomy" id="904933"/>
    <lineage>
        <taxon>Bacteria</taxon>
        <taxon>Bacillati</taxon>
        <taxon>Actinomycetota</taxon>
        <taxon>Actinomycetes</taxon>
        <taxon>Pseudonocardiales</taxon>
        <taxon>Pseudonocardiaceae</taxon>
        <taxon>Pseudonocardia</taxon>
    </lineage>
</organism>
<dbReference type="RefSeq" id="WP_379584754.1">
    <property type="nucleotide sequence ID" value="NZ_JBHSQW010000025.1"/>
</dbReference>
<evidence type="ECO:0000259" key="1">
    <source>
        <dbReference type="PROSITE" id="PS01124"/>
    </source>
</evidence>
<dbReference type="Gene3D" id="1.10.10.60">
    <property type="entry name" value="Homeodomain-like"/>
    <property type="match status" value="1"/>
</dbReference>
<dbReference type="Pfam" id="PF20240">
    <property type="entry name" value="DUF6597"/>
    <property type="match status" value="1"/>
</dbReference>
<reference evidence="3" key="1">
    <citation type="journal article" date="2019" name="Int. J. Syst. Evol. Microbiol.">
        <title>The Global Catalogue of Microorganisms (GCM) 10K type strain sequencing project: providing services to taxonomists for standard genome sequencing and annotation.</title>
        <authorList>
            <consortium name="The Broad Institute Genomics Platform"/>
            <consortium name="The Broad Institute Genome Sequencing Center for Infectious Disease"/>
            <person name="Wu L."/>
            <person name="Ma J."/>
        </authorList>
    </citation>
    <scope>NUCLEOTIDE SEQUENCE [LARGE SCALE GENOMIC DNA]</scope>
    <source>
        <strain evidence="3">CCM 8391</strain>
    </source>
</reference>
<dbReference type="Pfam" id="PF12833">
    <property type="entry name" value="HTH_18"/>
    <property type="match status" value="1"/>
</dbReference>
<accession>A0ABW1J223</accession>
<dbReference type="InterPro" id="IPR018060">
    <property type="entry name" value="HTH_AraC"/>
</dbReference>
<name>A0ABW1J223_9PSEU</name>
<dbReference type="PROSITE" id="PS01124">
    <property type="entry name" value="HTH_ARAC_FAMILY_2"/>
    <property type="match status" value="1"/>
</dbReference>
<dbReference type="Proteomes" id="UP001596302">
    <property type="component" value="Unassembled WGS sequence"/>
</dbReference>
<feature type="domain" description="HTH araC/xylS-type" evidence="1">
    <location>
        <begin position="90"/>
        <end position="141"/>
    </location>
</feature>
<dbReference type="InterPro" id="IPR046532">
    <property type="entry name" value="DUF6597"/>
</dbReference>
<evidence type="ECO:0000313" key="3">
    <source>
        <dbReference type="Proteomes" id="UP001596302"/>
    </source>
</evidence>
<sequence>MQRVLPDGCMDLMWIDSTLMVAGPDTTAHLARLAPGSTITGLRLRPGIAACLLATSAEELRNQRVPLGWSVRSLHRRCLAAFGYGPAVLRRILHFRAALRLADAGVPAAEVAARCGYADQPHLSREVRALAGVPLGQLLAGRGANRSTPLPSGSCTTA</sequence>
<dbReference type="EMBL" id="JBHSQW010000025">
    <property type="protein sequence ID" value="MFC5994727.1"/>
    <property type="molecule type" value="Genomic_DNA"/>
</dbReference>
<protein>
    <submittedName>
        <fullName evidence="2">Helix-turn-helix domain-containing protein</fullName>
    </submittedName>
</protein>